<feature type="compositionally biased region" description="Low complexity" evidence="1">
    <location>
        <begin position="21"/>
        <end position="36"/>
    </location>
</feature>
<evidence type="ECO:0000313" key="2">
    <source>
        <dbReference type="EMBL" id="KAK7066624.1"/>
    </source>
</evidence>
<dbReference type="EMBL" id="JAXCGZ010019099">
    <property type="protein sequence ID" value="KAK7066624.1"/>
    <property type="molecule type" value="Genomic_DNA"/>
</dbReference>
<dbReference type="Proteomes" id="UP001381693">
    <property type="component" value="Unassembled WGS sequence"/>
</dbReference>
<keyword evidence="3" id="KW-1185">Reference proteome</keyword>
<protein>
    <submittedName>
        <fullName evidence="2">Uncharacterized protein</fullName>
    </submittedName>
</protein>
<feature type="non-terminal residue" evidence="2">
    <location>
        <position position="68"/>
    </location>
</feature>
<reference evidence="2 3" key="1">
    <citation type="submission" date="2023-11" db="EMBL/GenBank/DDBJ databases">
        <title>Halocaridina rubra genome assembly.</title>
        <authorList>
            <person name="Smith C."/>
        </authorList>
    </citation>
    <scope>NUCLEOTIDE SEQUENCE [LARGE SCALE GENOMIC DNA]</scope>
    <source>
        <strain evidence="2">EP-1</strain>
        <tissue evidence="2">Whole</tissue>
    </source>
</reference>
<name>A0AAN8ZX38_HALRR</name>
<proteinExistence type="predicted"/>
<evidence type="ECO:0000313" key="3">
    <source>
        <dbReference type="Proteomes" id="UP001381693"/>
    </source>
</evidence>
<sequence length="68" mass="7229">MDPLSPSSGSTYSSFDLLGRPTSSNTPPLSNSSTPNAILLERESKPATYIPQAVPQHRQCPITKGDEG</sequence>
<organism evidence="2 3">
    <name type="scientific">Halocaridina rubra</name>
    <name type="common">Hawaiian red shrimp</name>
    <dbReference type="NCBI Taxonomy" id="373956"/>
    <lineage>
        <taxon>Eukaryota</taxon>
        <taxon>Metazoa</taxon>
        <taxon>Ecdysozoa</taxon>
        <taxon>Arthropoda</taxon>
        <taxon>Crustacea</taxon>
        <taxon>Multicrustacea</taxon>
        <taxon>Malacostraca</taxon>
        <taxon>Eumalacostraca</taxon>
        <taxon>Eucarida</taxon>
        <taxon>Decapoda</taxon>
        <taxon>Pleocyemata</taxon>
        <taxon>Caridea</taxon>
        <taxon>Atyoidea</taxon>
        <taxon>Atyidae</taxon>
        <taxon>Halocaridina</taxon>
    </lineage>
</organism>
<feature type="compositionally biased region" description="Low complexity" evidence="1">
    <location>
        <begin position="1"/>
        <end position="14"/>
    </location>
</feature>
<dbReference type="AlphaFoldDB" id="A0AAN8ZX38"/>
<gene>
    <name evidence="2" type="ORF">SK128_019485</name>
</gene>
<comment type="caution">
    <text evidence="2">The sequence shown here is derived from an EMBL/GenBank/DDBJ whole genome shotgun (WGS) entry which is preliminary data.</text>
</comment>
<accession>A0AAN8ZX38</accession>
<feature type="region of interest" description="Disordered" evidence="1">
    <location>
        <begin position="1"/>
        <end position="68"/>
    </location>
</feature>
<evidence type="ECO:0000256" key="1">
    <source>
        <dbReference type="SAM" id="MobiDB-lite"/>
    </source>
</evidence>